<evidence type="ECO:0000256" key="1">
    <source>
        <dbReference type="SAM" id="MobiDB-lite"/>
    </source>
</evidence>
<sequence>MSSTVFVFEVAMLMSFCLAQDYAFIDDIPIESYDHGDHQENDMDLELLPVRRGRSSSSDEDPKDYFFRSMRSFDDFDDVRTLGPYQNIPRPPLQSQAQERQKRSAPATPLLSPKREDSLNGVIKNLGKPLEVVSLDTRNLTQKDDEAESRLATDEVAINDFIRFRRAANVEESGGKESGQQKKVPLSQKLMMEASDEDMNREARGAIKEEWVKQVYPVRKEDEMSFEDNIPSSSEHLRVPRVHFVTQKFTDNRLASSDMRPYDREPRSRRIDRLPVRDPPRDLARDIEEDNPHFERSYRSYGQPMERGRAFYRDEYPRYDQRDYREYQRPRYQNYERSRNDFGSLMQKPQKRIIYYATLPEISRSPPNVDLRDRYRYERDRYDDRYVQDPYRFRKSYPPKARYEDEGKTPYPVKVLTDVNVREVKKSPERRIYSEVDRNRYAYNTPPYQAADG</sequence>
<feature type="signal peptide" evidence="2">
    <location>
        <begin position="1"/>
        <end position="19"/>
    </location>
</feature>
<organism evidence="3 4">
    <name type="scientific">Dendroctonus ponderosae</name>
    <name type="common">Mountain pine beetle</name>
    <dbReference type="NCBI Taxonomy" id="77166"/>
    <lineage>
        <taxon>Eukaryota</taxon>
        <taxon>Metazoa</taxon>
        <taxon>Ecdysozoa</taxon>
        <taxon>Arthropoda</taxon>
        <taxon>Hexapoda</taxon>
        <taxon>Insecta</taxon>
        <taxon>Pterygota</taxon>
        <taxon>Neoptera</taxon>
        <taxon>Endopterygota</taxon>
        <taxon>Coleoptera</taxon>
        <taxon>Polyphaga</taxon>
        <taxon>Cucujiformia</taxon>
        <taxon>Curculionidae</taxon>
        <taxon>Scolytinae</taxon>
        <taxon>Dendroctonus</taxon>
    </lineage>
</organism>
<accession>A0AAR5PWN1</accession>
<evidence type="ECO:0000313" key="4">
    <source>
        <dbReference type="Proteomes" id="UP000019118"/>
    </source>
</evidence>
<dbReference type="EnsemblMetazoa" id="XM_019909856.1">
    <property type="protein sequence ID" value="XP_019765415.1"/>
    <property type="gene ID" value="LOC109541116"/>
</dbReference>
<dbReference type="Proteomes" id="UP000019118">
    <property type="component" value="Unassembled WGS sequence"/>
</dbReference>
<reference evidence="3" key="2">
    <citation type="submission" date="2024-08" db="UniProtKB">
        <authorList>
            <consortium name="EnsemblMetazoa"/>
        </authorList>
    </citation>
    <scope>IDENTIFICATION</scope>
</reference>
<evidence type="ECO:0000256" key="2">
    <source>
        <dbReference type="SAM" id="SignalP"/>
    </source>
</evidence>
<evidence type="ECO:0000313" key="3">
    <source>
        <dbReference type="EnsemblMetazoa" id="XP_019765415.1"/>
    </source>
</evidence>
<reference evidence="4" key="1">
    <citation type="journal article" date="2013" name="Genome Biol.">
        <title>Draft genome of the mountain pine beetle, Dendroctonus ponderosae Hopkins, a major forest pest.</title>
        <authorList>
            <person name="Keeling C.I."/>
            <person name="Yuen M.M."/>
            <person name="Liao N.Y."/>
            <person name="Docking T.R."/>
            <person name="Chan S.K."/>
            <person name="Taylor G.A."/>
            <person name="Palmquist D.L."/>
            <person name="Jackman S.D."/>
            <person name="Nguyen A."/>
            <person name="Li M."/>
            <person name="Henderson H."/>
            <person name="Janes J.K."/>
            <person name="Zhao Y."/>
            <person name="Pandoh P."/>
            <person name="Moore R."/>
            <person name="Sperling F.A."/>
            <person name="Huber D.P."/>
            <person name="Birol I."/>
            <person name="Jones S.J."/>
            <person name="Bohlmann J."/>
        </authorList>
    </citation>
    <scope>NUCLEOTIDE SEQUENCE</scope>
</reference>
<feature type="region of interest" description="Disordered" evidence="1">
    <location>
        <begin position="84"/>
        <end position="119"/>
    </location>
</feature>
<dbReference type="AlphaFoldDB" id="A0AAR5PWN1"/>
<dbReference type="GeneID" id="109541116"/>
<keyword evidence="2" id="KW-0732">Signal</keyword>
<protein>
    <submittedName>
        <fullName evidence="3">Uncharacterized protein</fullName>
    </submittedName>
</protein>
<proteinExistence type="predicted"/>
<name>A0AAR5PWN1_DENPD</name>
<keyword evidence="4" id="KW-1185">Reference proteome</keyword>
<feature type="chain" id="PRO_5043311015" evidence="2">
    <location>
        <begin position="20"/>
        <end position="453"/>
    </location>
</feature>